<name>A0A183AS60_9TREM</name>
<dbReference type="GO" id="GO:0006281">
    <property type="term" value="P:DNA repair"/>
    <property type="evidence" value="ECO:0007669"/>
    <property type="project" value="TreeGrafter"/>
</dbReference>
<sequence length="428" mass="49446">MISDRVLRFADIQACCACLGFREGSVYKIDADAEASIRSLLRYLRNEGSDCDVRLELGRLKIVSSDLIPLLRSCAENKNLTELVIRLLMNLTQPAITWEERSEEDRLFIERILILVRNVLHIAPEVSEETNTDGNVSVHDQLLWAMHLSGWDELLLFLGNAEDEHMFAFHTLEIISLMLREQTPEILASAGSSAPNSMKMDELAERQRAIEEASKRKFLFDLGSRSNRFGGTFELLNTSSLTNRPLIYHHDVARQALNTQTPAETESRNPINEVEERLEMVDLDMGKRKFRKPKHRKPIIDRPVHRRSILAIQLYLQRFCWNFLQFCYNPLMHAAKASLTRHATQENDETYYLWAVRFFLAFSRLYKFRSSLLSHMLHYSDNDLIKAVLAPPPCPNSRCRHGGQLKTWLDTVRKDTENLGLRSVYGVR</sequence>
<comment type="subcellular location">
    <subcellularLocation>
        <location evidence="1">Nucleus</location>
    </subcellularLocation>
</comment>
<keyword evidence="6" id="KW-1185">Reference proteome</keyword>
<feature type="domain" description="Timeless N-terminal" evidence="4">
    <location>
        <begin position="96"/>
        <end position="234"/>
    </location>
</feature>
<evidence type="ECO:0000313" key="7">
    <source>
        <dbReference type="WBParaSite" id="ECPE_0000982601-mRNA-1"/>
    </source>
</evidence>
<reference evidence="5 6" key="2">
    <citation type="submission" date="2018-11" db="EMBL/GenBank/DDBJ databases">
        <authorList>
            <consortium name="Pathogen Informatics"/>
        </authorList>
    </citation>
    <scope>NUCLEOTIDE SEQUENCE [LARGE SCALE GENOMIC DNA]</scope>
    <source>
        <strain evidence="5 6">Egypt</strain>
    </source>
</reference>
<evidence type="ECO:0000256" key="2">
    <source>
        <dbReference type="ARBA" id="ARBA00023242"/>
    </source>
</evidence>
<organism evidence="7">
    <name type="scientific">Echinostoma caproni</name>
    <dbReference type="NCBI Taxonomy" id="27848"/>
    <lineage>
        <taxon>Eukaryota</taxon>
        <taxon>Metazoa</taxon>
        <taxon>Spiralia</taxon>
        <taxon>Lophotrochozoa</taxon>
        <taxon>Platyhelminthes</taxon>
        <taxon>Trematoda</taxon>
        <taxon>Digenea</taxon>
        <taxon>Plagiorchiida</taxon>
        <taxon>Echinostomata</taxon>
        <taxon>Echinostomatoidea</taxon>
        <taxon>Echinostomatidae</taxon>
        <taxon>Echinostoma</taxon>
    </lineage>
</organism>
<dbReference type="PANTHER" id="PTHR22940">
    <property type="entry name" value="TIMEOUT/TIMELESS-2"/>
    <property type="match status" value="1"/>
</dbReference>
<dbReference type="PANTHER" id="PTHR22940:SF4">
    <property type="entry name" value="PROTEIN TIMELESS HOMOLOG"/>
    <property type="match status" value="1"/>
</dbReference>
<dbReference type="GO" id="GO:0003677">
    <property type="term" value="F:DNA binding"/>
    <property type="evidence" value="ECO:0007669"/>
    <property type="project" value="TreeGrafter"/>
</dbReference>
<keyword evidence="3" id="KW-0131">Cell cycle</keyword>
<dbReference type="GO" id="GO:0043111">
    <property type="term" value="P:replication fork arrest"/>
    <property type="evidence" value="ECO:0007669"/>
    <property type="project" value="TreeGrafter"/>
</dbReference>
<dbReference type="OrthoDB" id="310853at2759"/>
<accession>A0A183AS60</accession>
<dbReference type="Proteomes" id="UP000272942">
    <property type="component" value="Unassembled WGS sequence"/>
</dbReference>
<gene>
    <name evidence="5" type="ORF">ECPE_LOCUS9795</name>
</gene>
<dbReference type="GO" id="GO:0000076">
    <property type="term" value="P:DNA replication checkpoint signaling"/>
    <property type="evidence" value="ECO:0007669"/>
    <property type="project" value="TreeGrafter"/>
</dbReference>
<dbReference type="InterPro" id="IPR044998">
    <property type="entry name" value="Timeless"/>
</dbReference>
<evidence type="ECO:0000256" key="3">
    <source>
        <dbReference type="ARBA" id="ARBA00023306"/>
    </source>
</evidence>
<reference evidence="7" key="1">
    <citation type="submission" date="2016-06" db="UniProtKB">
        <authorList>
            <consortium name="WormBaseParasite"/>
        </authorList>
    </citation>
    <scope>IDENTIFICATION</scope>
</reference>
<keyword evidence="2" id="KW-0539">Nucleus</keyword>
<dbReference type="GO" id="GO:0031298">
    <property type="term" value="C:replication fork protection complex"/>
    <property type="evidence" value="ECO:0007669"/>
    <property type="project" value="TreeGrafter"/>
</dbReference>
<dbReference type="WBParaSite" id="ECPE_0000982601-mRNA-1">
    <property type="protein sequence ID" value="ECPE_0000982601-mRNA-1"/>
    <property type="gene ID" value="ECPE_0000982601"/>
</dbReference>
<evidence type="ECO:0000313" key="5">
    <source>
        <dbReference type="EMBL" id="VDP85978.1"/>
    </source>
</evidence>
<dbReference type="Pfam" id="PF04821">
    <property type="entry name" value="TIMELESS"/>
    <property type="match status" value="1"/>
</dbReference>
<dbReference type="EMBL" id="UZAN01047975">
    <property type="protein sequence ID" value="VDP85978.1"/>
    <property type="molecule type" value="Genomic_DNA"/>
</dbReference>
<dbReference type="AlphaFoldDB" id="A0A183AS60"/>
<evidence type="ECO:0000259" key="4">
    <source>
        <dbReference type="Pfam" id="PF04821"/>
    </source>
</evidence>
<protein>
    <submittedName>
        <fullName evidence="7">TIMELESS domain-containing protein</fullName>
    </submittedName>
</protein>
<proteinExistence type="predicted"/>
<evidence type="ECO:0000256" key="1">
    <source>
        <dbReference type="ARBA" id="ARBA00004123"/>
    </source>
</evidence>
<dbReference type="InterPro" id="IPR006906">
    <property type="entry name" value="Timeless_N"/>
</dbReference>
<evidence type="ECO:0000313" key="6">
    <source>
        <dbReference type="Proteomes" id="UP000272942"/>
    </source>
</evidence>